<keyword evidence="6" id="KW-0238">DNA-binding</keyword>
<evidence type="ECO:0000256" key="6">
    <source>
        <dbReference type="ARBA" id="ARBA00023125"/>
    </source>
</evidence>
<gene>
    <name evidence="9" type="ORF">SYN_01313</name>
</gene>
<evidence type="ECO:0000256" key="3">
    <source>
        <dbReference type="ARBA" id="ARBA00022763"/>
    </source>
</evidence>
<dbReference type="GO" id="GO:0008233">
    <property type="term" value="F:peptidase activity"/>
    <property type="evidence" value="ECO:0007669"/>
    <property type="project" value="UniProtKB-KW"/>
</dbReference>
<dbReference type="InterPro" id="IPR003738">
    <property type="entry name" value="SRAP"/>
</dbReference>
<dbReference type="GO" id="GO:0106300">
    <property type="term" value="P:protein-DNA covalent cross-linking repair"/>
    <property type="evidence" value="ECO:0007669"/>
    <property type="project" value="InterPro"/>
</dbReference>
<keyword evidence="5" id="KW-0190">Covalent protein-DNA linkage</keyword>
<dbReference type="Gene3D" id="3.90.1680.10">
    <property type="entry name" value="SOS response associated peptidase-like"/>
    <property type="match status" value="1"/>
</dbReference>
<dbReference type="InterPro" id="IPR036590">
    <property type="entry name" value="SRAP-like"/>
</dbReference>
<keyword evidence="4 8" id="KW-0378">Hydrolase</keyword>
<dbReference type="FunCoup" id="Q2LS56">
    <property type="interactions" value="233"/>
</dbReference>
<reference evidence="9 10" key="1">
    <citation type="journal article" date="2007" name="Proc. Natl. Acad. Sci. U.S.A.">
        <title>The genome of Syntrophus aciditrophicus: life at the thermodynamic limit of microbial growth.</title>
        <authorList>
            <person name="McInerney M.J."/>
            <person name="Rohlin L."/>
            <person name="Mouttaki H."/>
            <person name="Kim U."/>
            <person name="Krupp R.S."/>
            <person name="Rios-Hernandez L."/>
            <person name="Sieber J."/>
            <person name="Struchtemeyer C.G."/>
            <person name="Bhattacharyya A."/>
            <person name="Campbell J.W."/>
            <person name="Gunsalus R.P."/>
        </authorList>
    </citation>
    <scope>NUCLEOTIDE SEQUENCE [LARGE SCALE GENOMIC DNA]</scope>
    <source>
        <strain evidence="9 10">SB</strain>
    </source>
</reference>
<evidence type="ECO:0000256" key="2">
    <source>
        <dbReference type="ARBA" id="ARBA00022670"/>
    </source>
</evidence>
<sequence length="207" mass="23790">MCGRFVLLTDLSVITEHFDIQEIACEYKTGKNISPGQLVSAVIRDEKNRLVNFRWGLIPSWAKDPSIGSKMFNARAKTVSEKPSFRSAFKRRRCLIIADGFYEWQKLEKWNVPFCFSLKSGNPFGFAGLYESWTSPEQKQIQTCTIITTDSNELIMPVHDRMPVIFSKESASLWINPENQNKEELLSLLKPYPAEEMKMEEVITKLG</sequence>
<accession>Q2LS56</accession>
<keyword evidence="2 8" id="KW-0645">Protease</keyword>
<dbReference type="InParanoid" id="Q2LS56"/>
<dbReference type="HOGENOM" id="CLU_035990_6_2_7"/>
<evidence type="ECO:0000313" key="9">
    <source>
        <dbReference type="EMBL" id="ABC76912.1"/>
    </source>
</evidence>
<dbReference type="Pfam" id="PF02586">
    <property type="entry name" value="SRAP"/>
    <property type="match status" value="1"/>
</dbReference>
<dbReference type="STRING" id="56780.SYN_01313"/>
<dbReference type="Proteomes" id="UP000001933">
    <property type="component" value="Chromosome"/>
</dbReference>
<dbReference type="EC" id="3.4.-.-" evidence="8"/>
<evidence type="ECO:0000256" key="1">
    <source>
        <dbReference type="ARBA" id="ARBA00008136"/>
    </source>
</evidence>
<dbReference type="RefSeq" id="WP_011416944.1">
    <property type="nucleotide sequence ID" value="NC_007759.1"/>
</dbReference>
<dbReference type="PANTHER" id="PTHR13604:SF0">
    <property type="entry name" value="ABASIC SITE PROCESSING PROTEIN HMCES"/>
    <property type="match status" value="1"/>
</dbReference>
<dbReference type="SUPFAM" id="SSF143081">
    <property type="entry name" value="BB1717-like"/>
    <property type="match status" value="1"/>
</dbReference>
<keyword evidence="7" id="KW-0456">Lyase</keyword>
<comment type="similarity">
    <text evidence="1 8">Belongs to the SOS response-associated peptidase family.</text>
</comment>
<keyword evidence="10" id="KW-1185">Reference proteome</keyword>
<dbReference type="PANTHER" id="PTHR13604">
    <property type="entry name" value="DC12-RELATED"/>
    <property type="match status" value="1"/>
</dbReference>
<dbReference type="EMBL" id="CP000252">
    <property type="protein sequence ID" value="ABC76912.1"/>
    <property type="molecule type" value="Genomic_DNA"/>
</dbReference>
<dbReference type="GO" id="GO:0016829">
    <property type="term" value="F:lyase activity"/>
    <property type="evidence" value="ECO:0007669"/>
    <property type="project" value="UniProtKB-KW"/>
</dbReference>
<protein>
    <recommendedName>
        <fullName evidence="8">Abasic site processing protein</fullName>
        <ecNumber evidence="8">3.4.-.-</ecNumber>
    </recommendedName>
</protein>
<dbReference type="KEGG" id="sat:SYN_01313"/>
<evidence type="ECO:0000256" key="8">
    <source>
        <dbReference type="RuleBase" id="RU364100"/>
    </source>
</evidence>
<dbReference type="eggNOG" id="COG2135">
    <property type="taxonomic scope" value="Bacteria"/>
</dbReference>
<evidence type="ECO:0000256" key="4">
    <source>
        <dbReference type="ARBA" id="ARBA00022801"/>
    </source>
</evidence>
<dbReference type="GO" id="GO:0003697">
    <property type="term" value="F:single-stranded DNA binding"/>
    <property type="evidence" value="ECO:0007669"/>
    <property type="project" value="InterPro"/>
</dbReference>
<organism evidence="9 10">
    <name type="scientific">Syntrophus aciditrophicus (strain SB)</name>
    <dbReference type="NCBI Taxonomy" id="56780"/>
    <lineage>
        <taxon>Bacteria</taxon>
        <taxon>Pseudomonadati</taxon>
        <taxon>Thermodesulfobacteriota</taxon>
        <taxon>Syntrophia</taxon>
        <taxon>Syntrophales</taxon>
        <taxon>Syntrophaceae</taxon>
        <taxon>Syntrophus</taxon>
    </lineage>
</organism>
<name>Q2LS56_SYNAS</name>
<dbReference type="GO" id="GO:0006508">
    <property type="term" value="P:proteolysis"/>
    <property type="evidence" value="ECO:0007669"/>
    <property type="project" value="UniProtKB-KW"/>
</dbReference>
<evidence type="ECO:0000256" key="5">
    <source>
        <dbReference type="ARBA" id="ARBA00023124"/>
    </source>
</evidence>
<dbReference type="AlphaFoldDB" id="Q2LS56"/>
<keyword evidence="3" id="KW-0227">DNA damage</keyword>
<dbReference type="OrthoDB" id="6192129at2"/>
<evidence type="ECO:0000313" key="10">
    <source>
        <dbReference type="Proteomes" id="UP000001933"/>
    </source>
</evidence>
<evidence type="ECO:0000256" key="7">
    <source>
        <dbReference type="ARBA" id="ARBA00023239"/>
    </source>
</evidence>
<proteinExistence type="inferred from homology"/>